<feature type="region of interest" description="Disordered" evidence="1">
    <location>
        <begin position="1"/>
        <end position="21"/>
    </location>
</feature>
<dbReference type="PROSITE" id="PS50112">
    <property type="entry name" value="PAS"/>
    <property type="match status" value="1"/>
</dbReference>
<dbReference type="InterPro" id="IPR000014">
    <property type="entry name" value="PAS"/>
</dbReference>
<dbReference type="InterPro" id="IPR041413">
    <property type="entry name" value="MLTR_LBD"/>
</dbReference>
<dbReference type="InterPro" id="IPR035965">
    <property type="entry name" value="PAS-like_dom_sf"/>
</dbReference>
<dbReference type="InterPro" id="IPR010982">
    <property type="entry name" value="Lambda_DNA-bd_dom_sf"/>
</dbReference>
<dbReference type="PROSITE" id="PS50943">
    <property type="entry name" value="HTH_CROC1"/>
    <property type="match status" value="1"/>
</dbReference>
<proteinExistence type="predicted"/>
<evidence type="ECO:0000313" key="4">
    <source>
        <dbReference type="EMBL" id="MEK8051537.1"/>
    </source>
</evidence>
<protein>
    <submittedName>
        <fullName evidence="4">Helix-turn-helix transcriptional regulator</fullName>
    </submittedName>
</protein>
<reference evidence="4 5" key="1">
    <citation type="submission" date="2024-04" db="EMBL/GenBank/DDBJ databases">
        <title>Novel species of the genus Ideonella isolated from streams.</title>
        <authorList>
            <person name="Lu H."/>
        </authorList>
    </citation>
    <scope>NUCLEOTIDE SEQUENCE [LARGE SCALE GENOMIC DNA]</scope>
    <source>
        <strain evidence="4 5">DXS22W</strain>
    </source>
</reference>
<dbReference type="Gene3D" id="3.30.450.180">
    <property type="match status" value="1"/>
</dbReference>
<dbReference type="Pfam" id="PF17765">
    <property type="entry name" value="MLTR_LBD"/>
    <property type="match status" value="1"/>
</dbReference>
<dbReference type="Gene3D" id="1.10.260.40">
    <property type="entry name" value="lambda repressor-like DNA-binding domains"/>
    <property type="match status" value="1"/>
</dbReference>
<dbReference type="CDD" id="cd00093">
    <property type="entry name" value="HTH_XRE"/>
    <property type="match status" value="1"/>
</dbReference>
<organism evidence="4 5">
    <name type="scientific">Pseudaquabacterium inlustre</name>
    <dbReference type="NCBI Taxonomy" id="2984192"/>
    <lineage>
        <taxon>Bacteria</taxon>
        <taxon>Pseudomonadati</taxon>
        <taxon>Pseudomonadota</taxon>
        <taxon>Betaproteobacteria</taxon>
        <taxon>Burkholderiales</taxon>
        <taxon>Sphaerotilaceae</taxon>
        <taxon>Pseudaquabacterium</taxon>
    </lineage>
</organism>
<name>A0ABU9CI62_9BURK</name>
<comment type="caution">
    <text evidence="4">The sequence shown here is derived from an EMBL/GenBank/DDBJ whole genome shotgun (WGS) entry which is preliminary data.</text>
</comment>
<feature type="domain" description="HTH cro/C1-type" evidence="3">
    <location>
        <begin position="23"/>
        <end position="77"/>
    </location>
</feature>
<dbReference type="Proteomes" id="UP001365405">
    <property type="component" value="Unassembled WGS sequence"/>
</dbReference>
<dbReference type="SUPFAM" id="SSF47413">
    <property type="entry name" value="lambda repressor-like DNA-binding domains"/>
    <property type="match status" value="1"/>
</dbReference>
<feature type="domain" description="PAS" evidence="2">
    <location>
        <begin position="103"/>
        <end position="160"/>
    </location>
</feature>
<dbReference type="PANTHER" id="PTHR35010">
    <property type="entry name" value="BLL4672 PROTEIN-RELATED"/>
    <property type="match status" value="1"/>
</dbReference>
<dbReference type="RefSeq" id="WP_341411237.1">
    <property type="nucleotide sequence ID" value="NZ_JBBUTH010000008.1"/>
</dbReference>
<accession>A0ABU9CI62</accession>
<dbReference type="SMART" id="SM00530">
    <property type="entry name" value="HTH_XRE"/>
    <property type="match status" value="1"/>
</dbReference>
<evidence type="ECO:0000256" key="1">
    <source>
        <dbReference type="SAM" id="MobiDB-lite"/>
    </source>
</evidence>
<evidence type="ECO:0000259" key="3">
    <source>
        <dbReference type="PROSITE" id="PS50943"/>
    </source>
</evidence>
<dbReference type="PANTHER" id="PTHR35010:SF4">
    <property type="entry name" value="BLL5781 PROTEIN"/>
    <property type="match status" value="1"/>
</dbReference>
<gene>
    <name evidence="4" type="ORF">AACH10_14910</name>
</gene>
<keyword evidence="5" id="KW-1185">Reference proteome</keyword>
<dbReference type="SUPFAM" id="SSF55785">
    <property type="entry name" value="PYP-like sensor domain (PAS domain)"/>
    <property type="match status" value="1"/>
</dbReference>
<evidence type="ECO:0000259" key="2">
    <source>
        <dbReference type="PROSITE" id="PS50112"/>
    </source>
</evidence>
<dbReference type="Pfam" id="PF01381">
    <property type="entry name" value="HTH_3"/>
    <property type="match status" value="1"/>
</dbReference>
<sequence length="303" mass="32461">MRPHPPVPHDLSPSSPQGVGPLLREWRTRRRRSQLDLALDVGVSPRHLSFIETGRSRPSAAMVLALAEQLALPLRERNRLLLAAGHAPRFAQRSLDAPEMASVRAALQRLLDAHHPYPGVVLDRQWNVLLANGAAQALVGLLPPELLGPPLNILRASLHPRGFAAATANFAEWGGYLVEGLQRSVADSADPALAALLQEVQAYPNVAALLAAQAEQAARGPRPPEDTPTLLLPCEMWLPLPGPDGRPGAPQRVSLFTTLTSFGTPRDITLDELAVELFYPADAASEALLRAAAHPASDASTRG</sequence>
<dbReference type="EMBL" id="JBBUTH010000008">
    <property type="protein sequence ID" value="MEK8051537.1"/>
    <property type="molecule type" value="Genomic_DNA"/>
</dbReference>
<dbReference type="InterPro" id="IPR001387">
    <property type="entry name" value="Cro/C1-type_HTH"/>
</dbReference>
<evidence type="ECO:0000313" key="5">
    <source>
        <dbReference type="Proteomes" id="UP001365405"/>
    </source>
</evidence>